<sequence length="71" mass="7942">MPYTLSEKRKRKALPSVTSLEEGFLALSSMCDRVLLRGGRRRSLRPQHLKPSAAYVVIASVTTAAKRLDQE</sequence>
<comment type="caution">
    <text evidence="1">The sequence shown here is derived from an EMBL/GenBank/DDBJ whole genome shotgun (WGS) entry which is preliminary data.</text>
</comment>
<evidence type="ECO:0000313" key="1">
    <source>
        <dbReference type="EMBL" id="GBP17584.1"/>
    </source>
</evidence>
<protein>
    <submittedName>
        <fullName evidence="1">Uncharacterized protein</fullName>
    </submittedName>
</protein>
<dbReference type="EMBL" id="BGZK01000088">
    <property type="protein sequence ID" value="GBP17584.1"/>
    <property type="molecule type" value="Genomic_DNA"/>
</dbReference>
<name>A0A4C1TUL5_EUMVA</name>
<proteinExistence type="predicted"/>
<dbReference type="Proteomes" id="UP000299102">
    <property type="component" value="Unassembled WGS sequence"/>
</dbReference>
<keyword evidence="2" id="KW-1185">Reference proteome</keyword>
<dbReference type="AlphaFoldDB" id="A0A4C1TUL5"/>
<organism evidence="1 2">
    <name type="scientific">Eumeta variegata</name>
    <name type="common">Bagworm moth</name>
    <name type="synonym">Eumeta japonica</name>
    <dbReference type="NCBI Taxonomy" id="151549"/>
    <lineage>
        <taxon>Eukaryota</taxon>
        <taxon>Metazoa</taxon>
        <taxon>Ecdysozoa</taxon>
        <taxon>Arthropoda</taxon>
        <taxon>Hexapoda</taxon>
        <taxon>Insecta</taxon>
        <taxon>Pterygota</taxon>
        <taxon>Neoptera</taxon>
        <taxon>Endopterygota</taxon>
        <taxon>Lepidoptera</taxon>
        <taxon>Glossata</taxon>
        <taxon>Ditrysia</taxon>
        <taxon>Tineoidea</taxon>
        <taxon>Psychidae</taxon>
        <taxon>Oiketicinae</taxon>
        <taxon>Eumeta</taxon>
    </lineage>
</organism>
<gene>
    <name evidence="1" type="ORF">EVAR_12296_1</name>
</gene>
<reference evidence="1 2" key="1">
    <citation type="journal article" date="2019" name="Commun. Biol.">
        <title>The bagworm genome reveals a unique fibroin gene that provides high tensile strength.</title>
        <authorList>
            <person name="Kono N."/>
            <person name="Nakamura H."/>
            <person name="Ohtoshi R."/>
            <person name="Tomita M."/>
            <person name="Numata K."/>
            <person name="Arakawa K."/>
        </authorList>
    </citation>
    <scope>NUCLEOTIDE SEQUENCE [LARGE SCALE GENOMIC DNA]</scope>
</reference>
<accession>A0A4C1TUL5</accession>
<evidence type="ECO:0000313" key="2">
    <source>
        <dbReference type="Proteomes" id="UP000299102"/>
    </source>
</evidence>